<feature type="region of interest" description="Disordered" evidence="1">
    <location>
        <begin position="61"/>
        <end position="115"/>
    </location>
</feature>
<feature type="compositionally biased region" description="Basic and acidic residues" evidence="1">
    <location>
        <begin position="102"/>
        <end position="115"/>
    </location>
</feature>
<accession>A0ABY6KPZ8</accession>
<evidence type="ECO:0000256" key="1">
    <source>
        <dbReference type="SAM" id="MobiDB-lite"/>
    </source>
</evidence>
<proteinExistence type="predicted"/>
<name>A0ABY6KPZ8_9ARAC</name>
<evidence type="ECO:0000313" key="4">
    <source>
        <dbReference type="Proteomes" id="UP001235939"/>
    </source>
</evidence>
<dbReference type="Pfam" id="PF20654">
    <property type="entry name" value="Sec3_C-term"/>
    <property type="match status" value="1"/>
</dbReference>
<organism evidence="3 4">
    <name type="scientific">Cordylochernes scorpioides</name>
    <dbReference type="NCBI Taxonomy" id="51811"/>
    <lineage>
        <taxon>Eukaryota</taxon>
        <taxon>Metazoa</taxon>
        <taxon>Ecdysozoa</taxon>
        <taxon>Arthropoda</taxon>
        <taxon>Chelicerata</taxon>
        <taxon>Arachnida</taxon>
        <taxon>Pseudoscorpiones</taxon>
        <taxon>Cheliferoidea</taxon>
        <taxon>Chernetidae</taxon>
        <taxon>Cordylochernes</taxon>
    </lineage>
</organism>
<sequence length="148" mass="16168">MENFHHVFTLLYQLKIGCLETERKEAKQKYSEALQAYVTHYFGRPLEKLNFPPGCGAAVLRGSAAEGGSGGEGGRDLLPAGLQQAGAAQGDPRVSQQGDFDINDKEHGKPSKKFEDEELQALLDKDDAHTQELLATSLNVTRQAVSLR</sequence>
<keyword evidence="4" id="KW-1185">Reference proteome</keyword>
<evidence type="ECO:0000313" key="3">
    <source>
        <dbReference type="EMBL" id="UYV70774.1"/>
    </source>
</evidence>
<reference evidence="3 4" key="1">
    <citation type="submission" date="2022-01" db="EMBL/GenBank/DDBJ databases">
        <title>A chromosomal length assembly of Cordylochernes scorpioides.</title>
        <authorList>
            <person name="Zeh D."/>
            <person name="Zeh J."/>
        </authorList>
    </citation>
    <scope>NUCLEOTIDE SEQUENCE [LARGE SCALE GENOMIC DNA]</scope>
    <source>
        <strain evidence="3">IN4F17</strain>
        <tissue evidence="3">Whole Body</tissue>
    </source>
</reference>
<protein>
    <submittedName>
        <fullName evidence="3">EXOC1</fullName>
    </submittedName>
</protein>
<evidence type="ECO:0000259" key="2">
    <source>
        <dbReference type="Pfam" id="PF20654"/>
    </source>
</evidence>
<dbReference type="Proteomes" id="UP001235939">
    <property type="component" value="Chromosome 08"/>
</dbReference>
<feature type="domain" description="Exocyst complex component Sec3 C-terminal" evidence="2">
    <location>
        <begin position="1"/>
        <end position="50"/>
    </location>
</feature>
<feature type="compositionally biased region" description="Low complexity" evidence="1">
    <location>
        <begin position="76"/>
        <end position="92"/>
    </location>
</feature>
<dbReference type="InterPro" id="IPR036388">
    <property type="entry name" value="WH-like_DNA-bd_sf"/>
</dbReference>
<dbReference type="EMBL" id="CP092870">
    <property type="protein sequence ID" value="UYV70774.1"/>
    <property type="molecule type" value="Genomic_DNA"/>
</dbReference>
<dbReference type="Gene3D" id="1.10.10.10">
    <property type="entry name" value="Winged helix-like DNA-binding domain superfamily/Winged helix DNA-binding domain"/>
    <property type="match status" value="1"/>
</dbReference>
<dbReference type="PANTHER" id="PTHR16092">
    <property type="entry name" value="SEC3/SYNTAXIN-RELATED"/>
    <property type="match status" value="1"/>
</dbReference>
<dbReference type="InterPro" id="IPR048628">
    <property type="entry name" value="Sec3_C"/>
</dbReference>
<gene>
    <name evidence="3" type="ORF">LAZ67_8000558</name>
</gene>
<dbReference type="PANTHER" id="PTHR16092:SF14">
    <property type="entry name" value="EXOCYST COMPLEX COMPONENT 1 ISOFORM X1"/>
    <property type="match status" value="1"/>
</dbReference>